<accession>A0A1T4KDX1</accession>
<protein>
    <submittedName>
        <fullName evidence="1">Uncharacterized protein</fullName>
    </submittedName>
</protein>
<reference evidence="1 2" key="1">
    <citation type="submission" date="2017-02" db="EMBL/GenBank/DDBJ databases">
        <authorList>
            <person name="Peterson S.W."/>
        </authorList>
    </citation>
    <scope>NUCLEOTIDE SEQUENCE [LARGE SCALE GENOMIC DNA]</scope>
    <source>
        <strain evidence="1 2">ATCC BAA-909</strain>
    </source>
</reference>
<dbReference type="EMBL" id="FUXC01000001">
    <property type="protein sequence ID" value="SJZ40586.1"/>
    <property type="molecule type" value="Genomic_DNA"/>
</dbReference>
<keyword evidence="2" id="KW-1185">Reference proteome</keyword>
<dbReference type="AlphaFoldDB" id="A0A1T4KDX1"/>
<proteinExistence type="predicted"/>
<evidence type="ECO:0000313" key="1">
    <source>
        <dbReference type="EMBL" id="SJZ40586.1"/>
    </source>
</evidence>
<dbReference type="PROSITE" id="PS51257">
    <property type="entry name" value="PROKAR_LIPOPROTEIN"/>
    <property type="match status" value="1"/>
</dbReference>
<dbReference type="STRING" id="225004.SAMN02745152_00104"/>
<evidence type="ECO:0000313" key="2">
    <source>
        <dbReference type="Proteomes" id="UP000190395"/>
    </source>
</evidence>
<dbReference type="Proteomes" id="UP000190395">
    <property type="component" value="Unassembled WGS sequence"/>
</dbReference>
<sequence length="222" mass="25355">MKSPRNLKISSLSFCLPLCLILTGFLFSSCSESSANILSVNASVVFDYKDEKSLPETSLSVFIQGEYEAQRADFLKITEIEENYSWNVYSPVIFESQNKNWIGYSSLLAPEDKVIKNGEYEVLYTDAAGNEAEEKFFIKYNEEILKSKPENVRKAAGINLSEVVILFDKNMNMLFYGTAKRAWKKNSDILKEYSRAFFKRRILTDTSGTVVIKLPIENLIEK</sequence>
<gene>
    <name evidence="1" type="ORF">SAMN02745152_00104</name>
</gene>
<organism evidence="1 2">
    <name type="scientific">Treponema berlinense</name>
    <dbReference type="NCBI Taxonomy" id="225004"/>
    <lineage>
        <taxon>Bacteria</taxon>
        <taxon>Pseudomonadati</taxon>
        <taxon>Spirochaetota</taxon>
        <taxon>Spirochaetia</taxon>
        <taxon>Spirochaetales</taxon>
        <taxon>Treponemataceae</taxon>
        <taxon>Treponema</taxon>
    </lineage>
</organism>
<name>A0A1T4KDX1_9SPIR</name>